<dbReference type="Proteomes" id="UP000178735">
    <property type="component" value="Unassembled WGS sequence"/>
</dbReference>
<evidence type="ECO:0000313" key="15">
    <source>
        <dbReference type="Proteomes" id="UP000178735"/>
    </source>
</evidence>
<dbReference type="PANTHER" id="PTHR30153">
    <property type="entry name" value="REPLICATIVE DNA HELICASE DNAB"/>
    <property type="match status" value="1"/>
</dbReference>
<dbReference type="CDD" id="cd00984">
    <property type="entry name" value="DnaB_C"/>
    <property type="match status" value="1"/>
</dbReference>
<dbReference type="InterPro" id="IPR007693">
    <property type="entry name" value="DNA_helicase_DnaB-like_N"/>
</dbReference>
<keyword evidence="6 12" id="KW-0347">Helicase</keyword>
<keyword evidence="3 12" id="KW-0235">DNA replication</keyword>
<dbReference type="InterPro" id="IPR003593">
    <property type="entry name" value="AAA+_ATPase"/>
</dbReference>
<comment type="catalytic activity">
    <reaction evidence="10 12">
        <text>ATP + H2O = ADP + phosphate + H(+)</text>
        <dbReference type="Rhea" id="RHEA:13065"/>
        <dbReference type="ChEBI" id="CHEBI:15377"/>
        <dbReference type="ChEBI" id="CHEBI:15378"/>
        <dbReference type="ChEBI" id="CHEBI:30616"/>
        <dbReference type="ChEBI" id="CHEBI:43474"/>
        <dbReference type="ChEBI" id="CHEBI:456216"/>
        <dbReference type="EC" id="5.6.2.3"/>
    </reaction>
</comment>
<evidence type="ECO:0000256" key="11">
    <source>
        <dbReference type="NCBIfam" id="TIGR00665"/>
    </source>
</evidence>
<dbReference type="GO" id="GO:0003677">
    <property type="term" value="F:DNA binding"/>
    <property type="evidence" value="ECO:0007669"/>
    <property type="project" value="UniProtKB-UniRule"/>
</dbReference>
<dbReference type="SUPFAM" id="SSF48024">
    <property type="entry name" value="N-terminal domain of DnaB helicase"/>
    <property type="match status" value="1"/>
</dbReference>
<dbReference type="EMBL" id="MGFH01000146">
    <property type="protein sequence ID" value="OGM04328.1"/>
    <property type="molecule type" value="Genomic_DNA"/>
</dbReference>
<comment type="caution">
    <text evidence="14">The sequence shown here is derived from an EMBL/GenBank/DDBJ whole genome shotgun (WGS) entry which is preliminary data.</text>
</comment>
<dbReference type="Gene3D" id="1.10.860.10">
    <property type="entry name" value="DNAb Helicase, Chain A"/>
    <property type="match status" value="1"/>
</dbReference>
<evidence type="ECO:0000256" key="12">
    <source>
        <dbReference type="RuleBase" id="RU362085"/>
    </source>
</evidence>
<dbReference type="GO" id="GO:0016887">
    <property type="term" value="F:ATP hydrolysis activity"/>
    <property type="evidence" value="ECO:0007669"/>
    <property type="project" value="RHEA"/>
</dbReference>
<comment type="similarity">
    <text evidence="1 12">Belongs to the helicase family. DnaB subfamily.</text>
</comment>
<dbReference type="GO" id="GO:1990077">
    <property type="term" value="C:primosome complex"/>
    <property type="evidence" value="ECO:0007669"/>
    <property type="project" value="UniProtKB-UniRule"/>
</dbReference>
<dbReference type="GO" id="GO:0042802">
    <property type="term" value="F:identical protein binding"/>
    <property type="evidence" value="ECO:0007669"/>
    <property type="project" value="UniProtKB-ARBA"/>
</dbReference>
<accession>A0A1F7WQ87</accession>
<dbReference type="GO" id="GO:0006269">
    <property type="term" value="P:DNA replication, synthesis of primer"/>
    <property type="evidence" value="ECO:0007669"/>
    <property type="project" value="UniProtKB-UniRule"/>
</dbReference>
<feature type="domain" description="SF4 helicase" evidence="13">
    <location>
        <begin position="186"/>
        <end position="453"/>
    </location>
</feature>
<keyword evidence="5 12" id="KW-0378">Hydrolase</keyword>
<evidence type="ECO:0000256" key="7">
    <source>
        <dbReference type="ARBA" id="ARBA00022840"/>
    </source>
</evidence>
<dbReference type="AlphaFoldDB" id="A0A1F7WQ87"/>
<dbReference type="Pfam" id="PF03796">
    <property type="entry name" value="DnaB_C"/>
    <property type="match status" value="1"/>
</dbReference>
<keyword evidence="2 12" id="KW-0639">Primosome</keyword>
<dbReference type="Gene3D" id="3.40.50.300">
    <property type="entry name" value="P-loop containing nucleotide triphosphate hydrolases"/>
    <property type="match status" value="1"/>
</dbReference>
<dbReference type="GO" id="GO:0005524">
    <property type="term" value="F:ATP binding"/>
    <property type="evidence" value="ECO:0007669"/>
    <property type="project" value="UniProtKB-UniRule"/>
</dbReference>
<dbReference type="NCBIfam" id="NF004384">
    <property type="entry name" value="PRK05748.1"/>
    <property type="match status" value="1"/>
</dbReference>
<evidence type="ECO:0000256" key="8">
    <source>
        <dbReference type="ARBA" id="ARBA00023125"/>
    </source>
</evidence>
<dbReference type="SUPFAM" id="SSF52540">
    <property type="entry name" value="P-loop containing nucleoside triphosphate hydrolases"/>
    <property type="match status" value="1"/>
</dbReference>
<keyword evidence="9" id="KW-0413">Isomerase</keyword>
<dbReference type="InterPro" id="IPR007694">
    <property type="entry name" value="DNA_helicase_DnaB-like_C"/>
</dbReference>
<protein>
    <recommendedName>
        <fullName evidence="11 12">Replicative DNA helicase</fullName>
        <ecNumber evidence="11 12">5.6.2.3</ecNumber>
    </recommendedName>
</protein>
<dbReference type="PROSITE" id="PS51199">
    <property type="entry name" value="SF4_HELICASE"/>
    <property type="match status" value="1"/>
</dbReference>
<dbReference type="GO" id="GO:0005829">
    <property type="term" value="C:cytosol"/>
    <property type="evidence" value="ECO:0007669"/>
    <property type="project" value="TreeGrafter"/>
</dbReference>
<dbReference type="STRING" id="1817813.A2008_04655"/>
<dbReference type="InterPro" id="IPR027417">
    <property type="entry name" value="P-loop_NTPase"/>
</dbReference>
<evidence type="ECO:0000256" key="6">
    <source>
        <dbReference type="ARBA" id="ARBA00022806"/>
    </source>
</evidence>
<dbReference type="SMART" id="SM00382">
    <property type="entry name" value="AAA"/>
    <property type="match status" value="1"/>
</dbReference>
<dbReference type="EC" id="5.6.2.3" evidence="11 12"/>
<keyword evidence="4 12" id="KW-0547">Nucleotide-binding</keyword>
<dbReference type="PANTHER" id="PTHR30153:SF2">
    <property type="entry name" value="REPLICATIVE DNA HELICASE"/>
    <property type="match status" value="1"/>
</dbReference>
<dbReference type="Pfam" id="PF00772">
    <property type="entry name" value="DnaB"/>
    <property type="match status" value="1"/>
</dbReference>
<proteinExistence type="inferred from homology"/>
<evidence type="ECO:0000256" key="9">
    <source>
        <dbReference type="ARBA" id="ARBA00023235"/>
    </source>
</evidence>
<evidence type="ECO:0000259" key="13">
    <source>
        <dbReference type="PROSITE" id="PS51199"/>
    </source>
</evidence>
<dbReference type="FunFam" id="3.40.50.300:FF:000076">
    <property type="entry name" value="Replicative DNA helicase"/>
    <property type="match status" value="1"/>
</dbReference>
<keyword evidence="8 12" id="KW-0238">DNA-binding</keyword>
<evidence type="ECO:0000256" key="2">
    <source>
        <dbReference type="ARBA" id="ARBA00022515"/>
    </source>
</evidence>
<name>A0A1F7WQ87_9BACT</name>
<dbReference type="InterPro" id="IPR036185">
    <property type="entry name" value="DNA_heli_DnaB-like_N_sf"/>
</dbReference>
<reference evidence="14 15" key="1">
    <citation type="journal article" date="2016" name="Nat. Commun.">
        <title>Thousands of microbial genomes shed light on interconnected biogeochemical processes in an aquifer system.</title>
        <authorList>
            <person name="Anantharaman K."/>
            <person name="Brown C.T."/>
            <person name="Hug L.A."/>
            <person name="Sharon I."/>
            <person name="Castelle C.J."/>
            <person name="Probst A.J."/>
            <person name="Thomas B.C."/>
            <person name="Singh A."/>
            <person name="Wilkins M.J."/>
            <person name="Karaoz U."/>
            <person name="Brodie E.L."/>
            <person name="Williams K.H."/>
            <person name="Hubbard S.S."/>
            <person name="Banfield J.F."/>
        </authorList>
    </citation>
    <scope>NUCLEOTIDE SEQUENCE [LARGE SCALE GENOMIC DNA]</scope>
</reference>
<dbReference type="NCBIfam" id="TIGR00665">
    <property type="entry name" value="DnaB"/>
    <property type="match status" value="1"/>
</dbReference>
<dbReference type="InterPro" id="IPR007692">
    <property type="entry name" value="DNA_helicase_DnaB"/>
</dbReference>
<evidence type="ECO:0000256" key="1">
    <source>
        <dbReference type="ARBA" id="ARBA00008428"/>
    </source>
</evidence>
<dbReference type="GO" id="GO:0043139">
    <property type="term" value="F:5'-3' DNA helicase activity"/>
    <property type="evidence" value="ECO:0007669"/>
    <property type="project" value="UniProtKB-EC"/>
</dbReference>
<evidence type="ECO:0000313" key="14">
    <source>
        <dbReference type="EMBL" id="OGM04328.1"/>
    </source>
</evidence>
<evidence type="ECO:0000256" key="5">
    <source>
        <dbReference type="ARBA" id="ARBA00022801"/>
    </source>
</evidence>
<organism evidence="14 15">
    <name type="scientific">Candidatus Wallbacteria bacterium GWC2_49_35</name>
    <dbReference type="NCBI Taxonomy" id="1817813"/>
    <lineage>
        <taxon>Bacteria</taxon>
        <taxon>Candidatus Walliibacteriota</taxon>
    </lineage>
</organism>
<sequence>MAQRNSQDAIAAQYKTPPNNSEAEQALLASMLLDREVLIKVTDLLTEHCFYQKAHSIIFRAMGEIYESGSALDLVILSDHLRSKNLIEEVGGATYLVVMANSVPSSANFESYQKIVYEKYLLRTLINSGNQIARMGYDEAEEADDLVEKAEKLIFSMTQNRLSQDFVAIKSLVRESFDTIEKLFRRKSMVTGISTGFYDMDAMTAGFQPSDLVILAARPSMGKTAFVLNLATNMSMGAGAGVGIFSLEMSKQQLVHRMMCTEARVSAHKARTGQIDGSDWSKFATAAGKLNETPIYIDDTPGLTFSELRSKARKLYAEHRVGVIIIDYMQLMQGRATKDANRQQEISEISRSLKGLARELNVPVVALSQLSRAVEQRPDKRPMLSDLRESGAIEQDADVVMFIYRDEYYTKDECKEPGVAEIIIAKQRNGPTGTAKLRFFKDDMRFANLSHSQEPR</sequence>
<gene>
    <name evidence="14" type="ORF">A2008_04655</name>
</gene>
<keyword evidence="7 12" id="KW-0067">ATP-binding</keyword>
<dbReference type="InterPro" id="IPR016136">
    <property type="entry name" value="DNA_helicase_N/primase_C"/>
</dbReference>
<evidence type="ECO:0000256" key="10">
    <source>
        <dbReference type="ARBA" id="ARBA00048954"/>
    </source>
</evidence>
<evidence type="ECO:0000256" key="4">
    <source>
        <dbReference type="ARBA" id="ARBA00022741"/>
    </source>
</evidence>
<evidence type="ECO:0000256" key="3">
    <source>
        <dbReference type="ARBA" id="ARBA00022705"/>
    </source>
</evidence>
<comment type="function">
    <text evidence="12">The main replicative DNA helicase, it participates in initiation and elongation during chromosome replication. Travels ahead of the DNA replisome, separating dsDNA into templates for DNA synthesis. A processive ATP-dependent 5'-3' DNA helicase it has DNA-dependent ATPase activity.</text>
</comment>
<dbReference type="FunFam" id="1.10.860.10:FF:000001">
    <property type="entry name" value="Replicative DNA helicase"/>
    <property type="match status" value="1"/>
</dbReference>